<protein>
    <recommendedName>
        <fullName evidence="3 11">NADH dehydrogenase [ubiquinone] iron-sulfur protein 4, mitochondrial</fullName>
    </recommendedName>
</protein>
<keyword evidence="6 11" id="KW-0999">Mitochondrion inner membrane</keyword>
<reference evidence="12" key="1">
    <citation type="journal article" date="2023" name="G3 (Bethesda)">
        <title>Whole genome assembly and annotation of the endangered Caribbean coral Acropora cervicornis.</title>
        <authorList>
            <person name="Selwyn J.D."/>
            <person name="Vollmer S.V."/>
        </authorList>
    </citation>
    <scope>NUCLEOTIDE SEQUENCE</scope>
    <source>
        <strain evidence="12">K2</strain>
    </source>
</reference>
<evidence type="ECO:0000256" key="7">
    <source>
        <dbReference type="ARBA" id="ARBA00022946"/>
    </source>
</evidence>
<dbReference type="PANTHER" id="PTHR12219:SF8">
    <property type="entry name" value="NADH DEHYDROGENASE [UBIQUINONE] IRON-SULFUR PROTEIN 4, MITOCHONDRIAL"/>
    <property type="match status" value="1"/>
</dbReference>
<reference evidence="12" key="2">
    <citation type="journal article" date="2023" name="Science">
        <title>Genomic signatures of disease resistance in endangered staghorn corals.</title>
        <authorList>
            <person name="Vollmer S.V."/>
            <person name="Selwyn J.D."/>
            <person name="Despard B.A."/>
            <person name="Roesel C.L."/>
        </authorList>
    </citation>
    <scope>NUCLEOTIDE SEQUENCE</scope>
    <source>
        <strain evidence="12">K2</strain>
    </source>
</reference>
<evidence type="ECO:0000256" key="1">
    <source>
        <dbReference type="ARBA" id="ARBA00003195"/>
    </source>
</evidence>
<evidence type="ECO:0000256" key="3">
    <source>
        <dbReference type="ARBA" id="ARBA00015796"/>
    </source>
</evidence>
<keyword evidence="4 11" id="KW-0813">Transport</keyword>
<keyword evidence="13" id="KW-1185">Reference proteome</keyword>
<gene>
    <name evidence="12" type="ORF">P5673_018232</name>
</gene>
<dbReference type="Gene3D" id="3.30.160.190">
    <property type="entry name" value="atu1810 like domain"/>
    <property type="match status" value="1"/>
</dbReference>
<dbReference type="InterPro" id="IPR006885">
    <property type="entry name" value="NADH_UbQ_FeS_4_mit-like"/>
</dbReference>
<comment type="similarity">
    <text evidence="2 11">Belongs to the complex I NDUFS4 subunit family.</text>
</comment>
<organism evidence="12 13">
    <name type="scientific">Acropora cervicornis</name>
    <name type="common">Staghorn coral</name>
    <dbReference type="NCBI Taxonomy" id="6130"/>
    <lineage>
        <taxon>Eukaryota</taxon>
        <taxon>Metazoa</taxon>
        <taxon>Cnidaria</taxon>
        <taxon>Anthozoa</taxon>
        <taxon>Hexacorallia</taxon>
        <taxon>Scleractinia</taxon>
        <taxon>Astrocoeniina</taxon>
        <taxon>Acroporidae</taxon>
        <taxon>Acropora</taxon>
    </lineage>
</organism>
<comment type="subcellular location">
    <subcellularLocation>
        <location evidence="11">Mitochondrion inner membrane</location>
        <topology evidence="11">Peripheral membrane protein</topology>
        <orientation evidence="11">Matrix side</orientation>
    </subcellularLocation>
</comment>
<dbReference type="GO" id="GO:0022900">
    <property type="term" value="P:electron transport chain"/>
    <property type="evidence" value="ECO:0007669"/>
    <property type="project" value="InterPro"/>
</dbReference>
<evidence type="ECO:0000256" key="9">
    <source>
        <dbReference type="ARBA" id="ARBA00023128"/>
    </source>
</evidence>
<evidence type="ECO:0000256" key="5">
    <source>
        <dbReference type="ARBA" id="ARBA00022660"/>
    </source>
</evidence>
<dbReference type="GO" id="GO:0005743">
    <property type="term" value="C:mitochondrial inner membrane"/>
    <property type="evidence" value="ECO:0007669"/>
    <property type="project" value="UniProtKB-SubCell"/>
</dbReference>
<sequence length="117" mass="13643">EVIYPTTGVPDWLVKERKARIFVPSRNAMQSGTFNTHNWHLEFDTMERWENPLMGWASNADPLSNMCLKFSSKEAAVNYAEKQGWNYEIDDKHEVKPKVKSYGANFSWNKKTRVSTK</sequence>
<dbReference type="PANTHER" id="PTHR12219">
    <property type="entry name" value="NADH-UBIQUINONE OXIDOREDUCTASE"/>
    <property type="match status" value="1"/>
</dbReference>
<evidence type="ECO:0000256" key="4">
    <source>
        <dbReference type="ARBA" id="ARBA00022448"/>
    </source>
</evidence>
<evidence type="ECO:0000256" key="6">
    <source>
        <dbReference type="ARBA" id="ARBA00022792"/>
    </source>
</evidence>
<keyword evidence="10 11" id="KW-0472">Membrane</keyword>
<evidence type="ECO:0000313" key="12">
    <source>
        <dbReference type="EMBL" id="KAK2559115.1"/>
    </source>
</evidence>
<dbReference type="InterPro" id="IPR038532">
    <property type="entry name" value="NDUFS4-like_sf"/>
</dbReference>
<name>A0AAD9V391_ACRCE</name>
<accession>A0AAD9V391</accession>
<keyword evidence="7 11" id="KW-0809">Transit peptide</keyword>
<proteinExistence type="inferred from homology"/>
<keyword evidence="8 11" id="KW-0249">Electron transport</keyword>
<comment type="caution">
    <text evidence="12">The sequence shown here is derived from an EMBL/GenBank/DDBJ whole genome shotgun (WGS) entry which is preliminary data.</text>
</comment>
<dbReference type="EMBL" id="JARQWQ010000041">
    <property type="protein sequence ID" value="KAK2559115.1"/>
    <property type="molecule type" value="Genomic_DNA"/>
</dbReference>
<dbReference type="AlphaFoldDB" id="A0AAD9V391"/>
<keyword evidence="9 11" id="KW-0496">Mitochondrion</keyword>
<evidence type="ECO:0000256" key="10">
    <source>
        <dbReference type="ARBA" id="ARBA00023136"/>
    </source>
</evidence>
<evidence type="ECO:0000313" key="13">
    <source>
        <dbReference type="Proteomes" id="UP001249851"/>
    </source>
</evidence>
<evidence type="ECO:0000256" key="11">
    <source>
        <dbReference type="RuleBase" id="RU367010"/>
    </source>
</evidence>
<dbReference type="FunFam" id="3.30.160.190:FF:000001">
    <property type="entry name" value="NADH-ubiquinone oxidoreductase 21 kDa subunit mitochondrial"/>
    <property type="match status" value="1"/>
</dbReference>
<dbReference type="Pfam" id="PF04800">
    <property type="entry name" value="NDUS4"/>
    <property type="match status" value="1"/>
</dbReference>
<feature type="non-terminal residue" evidence="12">
    <location>
        <position position="117"/>
    </location>
</feature>
<evidence type="ECO:0000256" key="8">
    <source>
        <dbReference type="ARBA" id="ARBA00022982"/>
    </source>
</evidence>
<keyword evidence="5 11" id="KW-0679">Respiratory chain</keyword>
<evidence type="ECO:0000256" key="2">
    <source>
        <dbReference type="ARBA" id="ARBA00005882"/>
    </source>
</evidence>
<comment type="function">
    <text evidence="1 11">Accessory subunit of the mitochondrial membrane respiratory chain NADH dehydrogenase (Complex I), that is believed not to be involved in catalysis. Complex I functions in the transfer of electrons from NADH to the respiratory chain. The immediate electron acceptor for the enzyme is believed to be ubiquinone.</text>
</comment>
<dbReference type="Proteomes" id="UP001249851">
    <property type="component" value="Unassembled WGS sequence"/>
</dbReference>